<keyword evidence="8" id="KW-1185">Reference proteome</keyword>
<evidence type="ECO:0000256" key="1">
    <source>
        <dbReference type="ARBA" id="ARBA00004496"/>
    </source>
</evidence>
<evidence type="ECO:0000313" key="7">
    <source>
        <dbReference type="EMBL" id="KAK9507452.1"/>
    </source>
</evidence>
<keyword evidence="4" id="KW-0963">Cytoplasm</keyword>
<dbReference type="PANTHER" id="PTHR12472:SF0">
    <property type="entry name" value="RAB3 GTPASE-ACTIVATING PROTEIN NON-CATALYTIC SUBUNIT"/>
    <property type="match status" value="1"/>
</dbReference>
<feature type="domain" description="Rab3GAP regulatory subunit C-terminal" evidence="6">
    <location>
        <begin position="736"/>
        <end position="1311"/>
    </location>
</feature>
<dbReference type="InterPro" id="IPR029257">
    <property type="entry name" value="RAB3GAP2_C"/>
</dbReference>
<dbReference type="InterPro" id="IPR032839">
    <property type="entry name" value="RAB3GAP_N"/>
</dbReference>
<feature type="domain" description="Rab3-GAP regulatory subunit N-terminal" evidence="5">
    <location>
        <begin position="50"/>
        <end position="465"/>
    </location>
</feature>
<protein>
    <recommendedName>
        <fullName evidence="9">Rab3 GTPase-activating protein non-catalytic subunit</fullName>
    </recommendedName>
</protein>
<comment type="similarity">
    <text evidence="2">Belongs to the Rab3-GAP regulatory subunit family.</text>
</comment>
<evidence type="ECO:0000256" key="4">
    <source>
        <dbReference type="ARBA" id="ARBA00022490"/>
    </source>
</evidence>
<dbReference type="GO" id="GO:0005737">
    <property type="term" value="C:cytoplasm"/>
    <property type="evidence" value="ECO:0007669"/>
    <property type="project" value="UniProtKB-SubCell"/>
</dbReference>
<organism evidence="7 8">
    <name type="scientific">Rhynocoris fuscipes</name>
    <dbReference type="NCBI Taxonomy" id="488301"/>
    <lineage>
        <taxon>Eukaryota</taxon>
        <taxon>Metazoa</taxon>
        <taxon>Ecdysozoa</taxon>
        <taxon>Arthropoda</taxon>
        <taxon>Hexapoda</taxon>
        <taxon>Insecta</taxon>
        <taxon>Pterygota</taxon>
        <taxon>Neoptera</taxon>
        <taxon>Paraneoptera</taxon>
        <taxon>Hemiptera</taxon>
        <taxon>Heteroptera</taxon>
        <taxon>Panheteroptera</taxon>
        <taxon>Cimicomorpha</taxon>
        <taxon>Reduviidae</taxon>
        <taxon>Harpactorinae</taxon>
        <taxon>Harpactorini</taxon>
        <taxon>Rhynocoris</taxon>
    </lineage>
</organism>
<evidence type="ECO:0000313" key="8">
    <source>
        <dbReference type="Proteomes" id="UP001461498"/>
    </source>
</evidence>
<proteinExistence type="inferred from homology"/>
<name>A0AAW1DAJ5_9HEMI</name>
<evidence type="ECO:0008006" key="9">
    <source>
        <dbReference type="Google" id="ProtNLM"/>
    </source>
</evidence>
<dbReference type="EMBL" id="JAPXFL010000004">
    <property type="protein sequence ID" value="KAK9507452.1"/>
    <property type="molecule type" value="Genomic_DNA"/>
</dbReference>
<dbReference type="Pfam" id="PF14656">
    <property type="entry name" value="RAB3GAP2_C"/>
    <property type="match status" value="1"/>
</dbReference>
<reference evidence="7 8" key="1">
    <citation type="submission" date="2022-12" db="EMBL/GenBank/DDBJ databases">
        <title>Chromosome-level genome assembly of true bugs.</title>
        <authorList>
            <person name="Ma L."/>
            <person name="Li H."/>
        </authorList>
    </citation>
    <scope>NUCLEOTIDE SEQUENCE [LARGE SCALE GENOMIC DNA]</scope>
    <source>
        <strain evidence="7">Lab_2022b</strain>
    </source>
</reference>
<evidence type="ECO:0000256" key="2">
    <source>
        <dbReference type="ARBA" id="ARBA00008153"/>
    </source>
</evidence>
<dbReference type="Pfam" id="PF14655">
    <property type="entry name" value="RAB3GAP2_N"/>
    <property type="match status" value="1"/>
</dbReference>
<evidence type="ECO:0000256" key="3">
    <source>
        <dbReference type="ARBA" id="ARBA00022468"/>
    </source>
</evidence>
<sequence>MTCQFKSLGFIVDVDNVKKILFKNDIFISEGLDDSWNWSVDEASPPKENWLEECHLSLSPTSELLVLARDRNLVILNAKWDTHDVNEPKIKYFLNWNGDPTEELSEKITSVLCLPIAGQGKLSAHCGADWTAVAVGFSSGAVRFYTEKGGLLLSEVLHDEEVTSLKFQSYQPSPNPQLMPAQLDELHVTYKTVVCSVHGLALCNTLKACRNQLARLEANCSGERKVESPPLAFTKWGLPEQEILTDTVVLGSSTTSNLNHLITASVRGGYYATYRSSPPQVTTIVAAGLAPYVGFHSIVEGTAGPVLADVARAMANKVKSAIGSAVPLGWFAKRTAPTSDRSVKEKQSTEAPPESMICRFGLCDILRKGERIYISPQKNLSVVCDSLGRIVLIDNFSGLALRMWKGYRDAECAFITVDEEKMPGAGRSAVFLAIYAPKKGIVEVWALQQGPKVTTLLASKNGRLMYIKHGVMGMNTTSARNSNCSHHPCVFINNSGVLNEVYVPFHAILSNRNDPKSRDLHILKQVRRALHSSNRTDDIVDLCSQIVTDDVRLQTLQLVASFKNVTANLLLRIINNFYEKIKEEEVDDNKQCLKACNNLEKVTKFYSTTFQLQEAPPEYSTVVRTSYCEDEAGLAKLLRMNEDEVRQLISLACLCPENGLTTKVKFSIPEDGLSLFLSSLLPHITQSIPLAFSQDTSSDSLANIGEVLCQCVLYGSCTIDDWKEYAIESGIDAKSLFYAAICYWLKKPLGSNVLSELGLITRLLIAITSIVSIKETLCWWDQVRSYIMECQNLTNALTATVISRSVYLGMEEKLSDEFDDEWEAISRESCMWSQLSSQVEAIALLQTAISFAPKNKIENSFVPCLDYVKQNISLSQIVSKGPGRVCECVGKWLTSWGLSPEWLLYEKEKTPACDAADNFEDELPTPADEARLTTVGQEEALKKLATLRQYFRTSLSSGPLLSNMVWEYIVAWTKNPDRDELLSTALTFLRYVPIDSLRQGLCSIIWNVHIRSQFENTIKLIHKVGKLPKERICKQDLNMTDRSVKNWLRNLYDFFNIFIESTTLSEESCEIWTLERESLWTGADEMQPSLAEIALAQAAPNIDVLDIMCQAVRAVIFLTAFPSLRLQKPITTLFDSFGEACLWSDIRSNPQLPNASPDKKLSDARTKYLIKVITVAIERFASGRETGEVTMNDTVAWISQCYSLANDWSLSIDKLRIEQVIQLYTYNLDQYAEEIIGAVNDKETLGNQLLLIVGRRLKYLLDTSPRTNIKEKIANFSPSITHWIQEQDESSMECDIKDTGQLANLVVSLLPEHKFAVLLAEAIYPLYTL</sequence>
<evidence type="ECO:0000259" key="5">
    <source>
        <dbReference type="Pfam" id="PF14655"/>
    </source>
</evidence>
<evidence type="ECO:0000259" key="6">
    <source>
        <dbReference type="Pfam" id="PF14656"/>
    </source>
</evidence>
<dbReference type="Proteomes" id="UP001461498">
    <property type="component" value="Unassembled WGS sequence"/>
</dbReference>
<gene>
    <name evidence="7" type="ORF">O3M35_007305</name>
</gene>
<comment type="caution">
    <text evidence="7">The sequence shown here is derived from an EMBL/GenBank/DDBJ whole genome shotgun (WGS) entry which is preliminary data.</text>
</comment>
<dbReference type="PANTHER" id="PTHR12472">
    <property type="entry name" value="RAB3-GAP REGULATORY DOMAIN"/>
    <property type="match status" value="1"/>
</dbReference>
<dbReference type="GO" id="GO:0005096">
    <property type="term" value="F:GTPase activator activity"/>
    <property type="evidence" value="ECO:0007669"/>
    <property type="project" value="UniProtKB-KW"/>
</dbReference>
<dbReference type="InterPro" id="IPR026059">
    <property type="entry name" value="Rab3GAP2"/>
</dbReference>
<accession>A0AAW1DAJ5</accession>
<comment type="subcellular location">
    <subcellularLocation>
        <location evidence="1">Cytoplasm</location>
    </subcellularLocation>
</comment>
<keyword evidence="3" id="KW-0343">GTPase activation</keyword>